<feature type="DNA-binding region" description="OmpR/PhoB-type" evidence="7">
    <location>
        <begin position="121"/>
        <end position="216"/>
    </location>
</feature>
<evidence type="ECO:0000313" key="10">
    <source>
        <dbReference type="EMBL" id="MBS2553216.1"/>
    </source>
</evidence>
<feature type="domain" description="Response regulatory" evidence="8">
    <location>
        <begin position="1"/>
        <end position="114"/>
    </location>
</feature>
<keyword evidence="1 6" id="KW-0597">Phosphoprotein</keyword>
<evidence type="ECO:0000256" key="1">
    <source>
        <dbReference type="ARBA" id="ARBA00022553"/>
    </source>
</evidence>
<accession>A0ABS5L4F9</accession>
<dbReference type="SUPFAM" id="SSF46894">
    <property type="entry name" value="C-terminal effector domain of the bipartite response regulators"/>
    <property type="match status" value="1"/>
</dbReference>
<sequence>MRLVVAGRRDDRAQPALDNALRLDGFAVRRLRADDLPGMAAFSPHAVLVDLGLLDEEALALCERIRRQTEAALVAITARADRGLWIEGRRIGVDDFVVKPYGLTELSTRIRAAVRTPSERPDHLGVGPVVVDADERRVNVHGQPVVLTRKEFDLLHLLASTPGAVLCRELILRKVWHTTEKSANRTLEVHIATLRAKLGVPDLIRTVRGIGYVADAELPRSIRV</sequence>
<dbReference type="EMBL" id="JAAFYZ010000239">
    <property type="protein sequence ID" value="MBS2553216.1"/>
    <property type="molecule type" value="Genomic_DNA"/>
</dbReference>
<dbReference type="Pfam" id="PF00486">
    <property type="entry name" value="Trans_reg_C"/>
    <property type="match status" value="1"/>
</dbReference>
<evidence type="ECO:0000259" key="9">
    <source>
        <dbReference type="PROSITE" id="PS51755"/>
    </source>
</evidence>
<dbReference type="Gene3D" id="1.10.10.10">
    <property type="entry name" value="Winged helix-like DNA-binding domain superfamily/Winged helix DNA-binding domain"/>
    <property type="match status" value="1"/>
</dbReference>
<keyword evidence="5" id="KW-0804">Transcription</keyword>
<evidence type="ECO:0000256" key="5">
    <source>
        <dbReference type="ARBA" id="ARBA00023163"/>
    </source>
</evidence>
<evidence type="ECO:0000256" key="6">
    <source>
        <dbReference type="PROSITE-ProRule" id="PRU00169"/>
    </source>
</evidence>
<dbReference type="InterPro" id="IPR011006">
    <property type="entry name" value="CheY-like_superfamily"/>
</dbReference>
<evidence type="ECO:0000256" key="2">
    <source>
        <dbReference type="ARBA" id="ARBA00023012"/>
    </source>
</evidence>
<keyword evidence="4 7" id="KW-0238">DNA-binding</keyword>
<evidence type="ECO:0000256" key="3">
    <source>
        <dbReference type="ARBA" id="ARBA00023015"/>
    </source>
</evidence>
<dbReference type="Proteomes" id="UP000730482">
    <property type="component" value="Unassembled WGS sequence"/>
</dbReference>
<evidence type="ECO:0000256" key="4">
    <source>
        <dbReference type="ARBA" id="ARBA00023125"/>
    </source>
</evidence>
<evidence type="ECO:0000313" key="11">
    <source>
        <dbReference type="Proteomes" id="UP000730482"/>
    </source>
</evidence>
<name>A0ABS5L4F9_9ACTN</name>
<organism evidence="10 11">
    <name type="scientific">Catenulispora pinistramenti</name>
    <dbReference type="NCBI Taxonomy" id="2705254"/>
    <lineage>
        <taxon>Bacteria</taxon>
        <taxon>Bacillati</taxon>
        <taxon>Actinomycetota</taxon>
        <taxon>Actinomycetes</taxon>
        <taxon>Catenulisporales</taxon>
        <taxon>Catenulisporaceae</taxon>
        <taxon>Catenulispora</taxon>
    </lineage>
</organism>
<dbReference type="InterPro" id="IPR001867">
    <property type="entry name" value="OmpR/PhoB-type_DNA-bd"/>
</dbReference>
<dbReference type="Gene3D" id="3.40.50.2300">
    <property type="match status" value="1"/>
</dbReference>
<dbReference type="CDD" id="cd00383">
    <property type="entry name" value="trans_reg_C"/>
    <property type="match status" value="1"/>
</dbReference>
<evidence type="ECO:0000256" key="7">
    <source>
        <dbReference type="PROSITE-ProRule" id="PRU01091"/>
    </source>
</evidence>
<dbReference type="PROSITE" id="PS51755">
    <property type="entry name" value="OMPR_PHOB"/>
    <property type="match status" value="1"/>
</dbReference>
<keyword evidence="2" id="KW-0902">Two-component regulatory system</keyword>
<dbReference type="SMART" id="SM00862">
    <property type="entry name" value="Trans_reg_C"/>
    <property type="match status" value="1"/>
</dbReference>
<keyword evidence="11" id="KW-1185">Reference proteome</keyword>
<feature type="domain" description="OmpR/PhoB-type" evidence="9">
    <location>
        <begin position="121"/>
        <end position="216"/>
    </location>
</feature>
<dbReference type="SMART" id="SM00448">
    <property type="entry name" value="REC"/>
    <property type="match status" value="1"/>
</dbReference>
<reference evidence="10 11" key="1">
    <citation type="submission" date="2020-02" db="EMBL/GenBank/DDBJ databases">
        <title>Acidophilic actinobacteria isolated from forest soil.</title>
        <authorList>
            <person name="Golinska P."/>
        </authorList>
    </citation>
    <scope>NUCLEOTIDE SEQUENCE [LARGE SCALE GENOMIC DNA]</scope>
    <source>
        <strain evidence="10 11">NL8</strain>
    </source>
</reference>
<keyword evidence="3" id="KW-0805">Transcription regulation</keyword>
<protein>
    <submittedName>
        <fullName evidence="10">Response regulator transcription factor</fullName>
    </submittedName>
</protein>
<dbReference type="InterPro" id="IPR016032">
    <property type="entry name" value="Sig_transdc_resp-reg_C-effctor"/>
</dbReference>
<feature type="modified residue" description="4-aspartylphosphate" evidence="6">
    <location>
        <position position="50"/>
    </location>
</feature>
<dbReference type="PROSITE" id="PS50110">
    <property type="entry name" value="RESPONSE_REGULATORY"/>
    <property type="match status" value="1"/>
</dbReference>
<dbReference type="InterPro" id="IPR001789">
    <property type="entry name" value="Sig_transdc_resp-reg_receiver"/>
</dbReference>
<dbReference type="InterPro" id="IPR036388">
    <property type="entry name" value="WH-like_DNA-bd_sf"/>
</dbReference>
<dbReference type="SUPFAM" id="SSF52172">
    <property type="entry name" value="CheY-like"/>
    <property type="match status" value="1"/>
</dbReference>
<dbReference type="PANTHER" id="PTHR48111:SF1">
    <property type="entry name" value="TWO-COMPONENT RESPONSE REGULATOR ORR33"/>
    <property type="match status" value="1"/>
</dbReference>
<evidence type="ECO:0000259" key="8">
    <source>
        <dbReference type="PROSITE" id="PS50110"/>
    </source>
</evidence>
<proteinExistence type="predicted"/>
<dbReference type="RefSeq" id="WP_194899376.1">
    <property type="nucleotide sequence ID" value="NZ_JAAFYZ010000239.1"/>
</dbReference>
<dbReference type="Pfam" id="PF00072">
    <property type="entry name" value="Response_reg"/>
    <property type="match status" value="1"/>
</dbReference>
<dbReference type="PANTHER" id="PTHR48111">
    <property type="entry name" value="REGULATOR OF RPOS"/>
    <property type="match status" value="1"/>
</dbReference>
<comment type="caution">
    <text evidence="10">The sequence shown here is derived from an EMBL/GenBank/DDBJ whole genome shotgun (WGS) entry which is preliminary data.</text>
</comment>
<dbReference type="InterPro" id="IPR039420">
    <property type="entry name" value="WalR-like"/>
</dbReference>
<gene>
    <name evidence="10" type="ORF">KGQ19_40825</name>
</gene>